<keyword evidence="1" id="KW-0812">Transmembrane</keyword>
<evidence type="ECO:0000256" key="2">
    <source>
        <dbReference type="SAM" id="SignalP"/>
    </source>
</evidence>
<name>A0ABW2QBQ7_9MICO</name>
<feature type="chain" id="PRO_5045536085" description="SURF1-like protein" evidence="2">
    <location>
        <begin position="24"/>
        <end position="248"/>
    </location>
</feature>
<sequence>MRFRTALLAAATTLLGLVVTVAAATFAAGTPTPDARTAPPQPEAVDGVPAEVLAWYQTAASVVLAEQATSRLDLAPGEGEEAELGLVRTVSAWSPGLVAGTDLDPPVVAREEWISPVRIDGEGVGVLRAAFGDDGQVQVTSLEASGGLADAMLGLAPTGPVVHDDMLDAWFTVSGGEVGPLDDAARDALAGTVPIELYQPFVTERYSEEEVVQVPAGPSWVPAAWVGAVLAVLLAWAGLIVWLRRDNA</sequence>
<feature type="transmembrane region" description="Helical" evidence="1">
    <location>
        <begin position="220"/>
        <end position="243"/>
    </location>
</feature>
<organism evidence="3 4">
    <name type="scientific">Georgenia alba</name>
    <dbReference type="NCBI Taxonomy" id="2233858"/>
    <lineage>
        <taxon>Bacteria</taxon>
        <taxon>Bacillati</taxon>
        <taxon>Actinomycetota</taxon>
        <taxon>Actinomycetes</taxon>
        <taxon>Micrococcales</taxon>
        <taxon>Bogoriellaceae</taxon>
        <taxon>Georgenia</taxon>
    </lineage>
</organism>
<evidence type="ECO:0000256" key="1">
    <source>
        <dbReference type="SAM" id="Phobius"/>
    </source>
</evidence>
<comment type="caution">
    <text evidence="3">The sequence shown here is derived from an EMBL/GenBank/DDBJ whole genome shotgun (WGS) entry which is preliminary data.</text>
</comment>
<keyword evidence="4" id="KW-1185">Reference proteome</keyword>
<dbReference type="EMBL" id="JBHTCQ010000003">
    <property type="protein sequence ID" value="MFC7406546.1"/>
    <property type="molecule type" value="Genomic_DNA"/>
</dbReference>
<evidence type="ECO:0000313" key="3">
    <source>
        <dbReference type="EMBL" id="MFC7406546.1"/>
    </source>
</evidence>
<accession>A0ABW2QBQ7</accession>
<keyword evidence="1" id="KW-0472">Membrane</keyword>
<evidence type="ECO:0000313" key="4">
    <source>
        <dbReference type="Proteomes" id="UP001596455"/>
    </source>
</evidence>
<dbReference type="RefSeq" id="WP_382396040.1">
    <property type="nucleotide sequence ID" value="NZ_JBHTCQ010000003.1"/>
</dbReference>
<evidence type="ECO:0008006" key="5">
    <source>
        <dbReference type="Google" id="ProtNLM"/>
    </source>
</evidence>
<protein>
    <recommendedName>
        <fullName evidence="5">SURF1-like protein</fullName>
    </recommendedName>
</protein>
<proteinExistence type="predicted"/>
<gene>
    <name evidence="3" type="ORF">ACFQQL_15610</name>
</gene>
<reference evidence="4" key="1">
    <citation type="journal article" date="2019" name="Int. J. Syst. Evol. Microbiol.">
        <title>The Global Catalogue of Microorganisms (GCM) 10K type strain sequencing project: providing services to taxonomists for standard genome sequencing and annotation.</title>
        <authorList>
            <consortium name="The Broad Institute Genomics Platform"/>
            <consortium name="The Broad Institute Genome Sequencing Center for Infectious Disease"/>
            <person name="Wu L."/>
            <person name="Ma J."/>
        </authorList>
    </citation>
    <scope>NUCLEOTIDE SEQUENCE [LARGE SCALE GENOMIC DNA]</scope>
    <source>
        <strain evidence="4">JCM 1490</strain>
    </source>
</reference>
<keyword evidence="2" id="KW-0732">Signal</keyword>
<dbReference type="Proteomes" id="UP001596455">
    <property type="component" value="Unassembled WGS sequence"/>
</dbReference>
<keyword evidence="1" id="KW-1133">Transmembrane helix</keyword>
<feature type="signal peptide" evidence="2">
    <location>
        <begin position="1"/>
        <end position="23"/>
    </location>
</feature>